<evidence type="ECO:0000313" key="3">
    <source>
        <dbReference type="Proteomes" id="UP001215280"/>
    </source>
</evidence>
<feature type="region of interest" description="Disordered" evidence="1">
    <location>
        <begin position="1"/>
        <end position="21"/>
    </location>
</feature>
<gene>
    <name evidence="2" type="ORF">DFH07DRAFT_76462</name>
</gene>
<comment type="caution">
    <text evidence="2">The sequence shown here is derived from an EMBL/GenBank/DDBJ whole genome shotgun (WGS) entry which is preliminary data.</text>
</comment>
<name>A0AAD7IDV2_9AGAR</name>
<organism evidence="2 3">
    <name type="scientific">Mycena maculata</name>
    <dbReference type="NCBI Taxonomy" id="230809"/>
    <lineage>
        <taxon>Eukaryota</taxon>
        <taxon>Fungi</taxon>
        <taxon>Dikarya</taxon>
        <taxon>Basidiomycota</taxon>
        <taxon>Agaricomycotina</taxon>
        <taxon>Agaricomycetes</taxon>
        <taxon>Agaricomycetidae</taxon>
        <taxon>Agaricales</taxon>
        <taxon>Marasmiineae</taxon>
        <taxon>Mycenaceae</taxon>
        <taxon>Mycena</taxon>
    </lineage>
</organism>
<sequence length="138" mass="15238">MNAISKRYASGSGRESPKTPGIIRINSHLSEVVNTNLTTPSQICSVRARRGRASFGHPSSGSSLIRSSHCRAQKTTCRRQHTARRLSTVLQRRADIFYSVDVKLERARAPLASKHDVDLGKRTILRKSSTEAGNNRSP</sequence>
<dbReference type="Proteomes" id="UP001215280">
    <property type="component" value="Unassembled WGS sequence"/>
</dbReference>
<protein>
    <submittedName>
        <fullName evidence="2">Uncharacterized protein</fullName>
    </submittedName>
</protein>
<reference evidence="2" key="1">
    <citation type="submission" date="2023-03" db="EMBL/GenBank/DDBJ databases">
        <title>Massive genome expansion in bonnet fungi (Mycena s.s.) driven by repeated elements and novel gene families across ecological guilds.</title>
        <authorList>
            <consortium name="Lawrence Berkeley National Laboratory"/>
            <person name="Harder C.B."/>
            <person name="Miyauchi S."/>
            <person name="Viragh M."/>
            <person name="Kuo A."/>
            <person name="Thoen E."/>
            <person name="Andreopoulos B."/>
            <person name="Lu D."/>
            <person name="Skrede I."/>
            <person name="Drula E."/>
            <person name="Henrissat B."/>
            <person name="Morin E."/>
            <person name="Kohler A."/>
            <person name="Barry K."/>
            <person name="LaButti K."/>
            <person name="Morin E."/>
            <person name="Salamov A."/>
            <person name="Lipzen A."/>
            <person name="Mereny Z."/>
            <person name="Hegedus B."/>
            <person name="Baldrian P."/>
            <person name="Stursova M."/>
            <person name="Weitz H."/>
            <person name="Taylor A."/>
            <person name="Grigoriev I.V."/>
            <person name="Nagy L.G."/>
            <person name="Martin F."/>
            <person name="Kauserud H."/>
        </authorList>
    </citation>
    <scope>NUCLEOTIDE SEQUENCE</scope>
    <source>
        <strain evidence="2">CBHHK188m</strain>
    </source>
</reference>
<dbReference type="EMBL" id="JARJLG010000131">
    <property type="protein sequence ID" value="KAJ7739653.1"/>
    <property type="molecule type" value="Genomic_DNA"/>
</dbReference>
<keyword evidence="3" id="KW-1185">Reference proteome</keyword>
<dbReference type="AlphaFoldDB" id="A0AAD7IDV2"/>
<proteinExistence type="predicted"/>
<evidence type="ECO:0000313" key="2">
    <source>
        <dbReference type="EMBL" id="KAJ7739653.1"/>
    </source>
</evidence>
<evidence type="ECO:0000256" key="1">
    <source>
        <dbReference type="SAM" id="MobiDB-lite"/>
    </source>
</evidence>
<accession>A0AAD7IDV2</accession>